<reference evidence="1 2" key="1">
    <citation type="journal article" date="2012" name="J. Virol.">
        <title>Complete Genome Sequence of Klebsiella pneumoniae Phage JD001.</title>
        <authorList>
            <person name="Cui Z."/>
            <person name="Shen W."/>
            <person name="Wang Z."/>
            <person name="Zhang H."/>
            <person name="Me R."/>
            <person name="Wang Y."/>
            <person name="Zeng L."/>
            <person name="Zhu Y."/>
            <person name="Qin J."/>
            <person name="He P."/>
            <person name="Guo X."/>
        </authorList>
    </citation>
    <scope>NUCLEOTIDE SEQUENCE [LARGE SCALE GENOMIC DNA]</scope>
</reference>
<dbReference type="RefSeq" id="YP_007392878.1">
    <property type="nucleotide sequence ID" value="NC_020204.1"/>
</dbReference>
<accession>L0AQZ9</accession>
<protein>
    <submittedName>
        <fullName evidence="1">Putative DNA polymerase</fullName>
    </submittedName>
</protein>
<proteinExistence type="predicted"/>
<dbReference type="Proteomes" id="UP000010803">
    <property type="component" value="Segment"/>
</dbReference>
<dbReference type="KEGG" id="vg:14515718"/>
<evidence type="ECO:0000313" key="2">
    <source>
        <dbReference type="Proteomes" id="UP000010803"/>
    </source>
</evidence>
<dbReference type="GeneID" id="14515718"/>
<sequence length="198" mass="22928">MSKVKRKGAYEYEYQYHQDPSAMVVPKAAEAALLFDTDIRTFITRHRDPFDFMLRVKIQRNARLVMRWPEWGAEREMQNTTRVFISRNGGSLVKLLPPTGVPGTWKRKNGVKDDVYNAVMREITGQSGDLDSIGTPWDERIHTKSRSKHDAMRETGMYVGWKVTECADAKDFDWSSLDYEYYVKEAEKLVLPLLGVTK</sequence>
<dbReference type="OrthoDB" id="30350at10239"/>
<evidence type="ECO:0000313" key="1">
    <source>
        <dbReference type="EMBL" id="AFZ77611.1"/>
    </source>
</evidence>
<keyword evidence="2" id="KW-1185">Reference proteome</keyword>
<name>L0AQZ9_9CAUD</name>
<dbReference type="EMBL" id="JX866719">
    <property type="protein sequence ID" value="AFZ77611.1"/>
    <property type="molecule type" value="Genomic_DNA"/>
</dbReference>
<organism evidence="1 2">
    <name type="scientific">Klebsiella phage JD001</name>
    <dbReference type="NCBI Taxonomy" id="1236000"/>
    <lineage>
        <taxon>Viruses</taxon>
        <taxon>Duplodnaviria</taxon>
        <taxon>Heunggongvirae</taxon>
        <taxon>Uroviricota</taxon>
        <taxon>Caudoviricetes</taxon>
        <taxon>Jameshumphriesvirinae</taxon>
        <taxon>Jedunavirus</taxon>
        <taxon>Jedunavirus JD001</taxon>
    </lineage>
</organism>